<evidence type="ECO:0000259" key="1">
    <source>
        <dbReference type="Pfam" id="PF01695"/>
    </source>
</evidence>
<organism evidence="2 3">
    <name type="scientific">Desulfosarcina alkanivorans</name>
    <dbReference type="NCBI Taxonomy" id="571177"/>
    <lineage>
        <taxon>Bacteria</taxon>
        <taxon>Pseudomonadati</taxon>
        <taxon>Thermodesulfobacteriota</taxon>
        <taxon>Desulfobacteria</taxon>
        <taxon>Desulfobacterales</taxon>
        <taxon>Desulfosarcinaceae</taxon>
        <taxon>Desulfosarcina</taxon>
    </lineage>
</organism>
<protein>
    <recommendedName>
        <fullName evidence="1">IstB-like ATP-binding domain-containing protein</fullName>
    </recommendedName>
</protein>
<proteinExistence type="predicted"/>
<gene>
    <name evidence="2" type="ORF">DSCA_11900</name>
</gene>
<feature type="domain" description="IstB-like ATP-binding" evidence="1">
    <location>
        <begin position="13"/>
        <end position="114"/>
    </location>
</feature>
<dbReference type="Pfam" id="PF01695">
    <property type="entry name" value="IstB_IS21"/>
    <property type="match status" value="1"/>
</dbReference>
<dbReference type="Gene3D" id="3.40.50.300">
    <property type="entry name" value="P-loop containing nucleotide triphosphate hydrolases"/>
    <property type="match status" value="1"/>
</dbReference>
<name>A0A5K7YGM1_9BACT</name>
<dbReference type="GO" id="GO:0005524">
    <property type="term" value="F:ATP binding"/>
    <property type="evidence" value="ECO:0007669"/>
    <property type="project" value="InterPro"/>
</dbReference>
<reference evidence="2 3" key="1">
    <citation type="submission" date="2019-11" db="EMBL/GenBank/DDBJ databases">
        <title>Comparative genomics of hydrocarbon-degrading Desulfosarcina strains.</title>
        <authorList>
            <person name="Watanabe M."/>
            <person name="Kojima H."/>
            <person name="Fukui M."/>
        </authorList>
    </citation>
    <scope>NUCLEOTIDE SEQUENCE [LARGE SCALE GENOMIC DNA]</scope>
    <source>
        <strain evidence="2 3">PL12</strain>
    </source>
</reference>
<keyword evidence="3" id="KW-1185">Reference proteome</keyword>
<dbReference type="KEGG" id="dalk:DSCA_11900"/>
<dbReference type="EMBL" id="AP021874">
    <property type="protein sequence ID" value="BBO67260.1"/>
    <property type="molecule type" value="Genomic_DNA"/>
</dbReference>
<evidence type="ECO:0000313" key="3">
    <source>
        <dbReference type="Proteomes" id="UP000427906"/>
    </source>
</evidence>
<dbReference type="Proteomes" id="UP000427906">
    <property type="component" value="Chromosome"/>
</dbReference>
<dbReference type="InterPro" id="IPR027417">
    <property type="entry name" value="P-loop_NTPase"/>
</dbReference>
<evidence type="ECO:0000313" key="2">
    <source>
        <dbReference type="EMBL" id="BBO67260.1"/>
    </source>
</evidence>
<accession>A0A5K7YGM1</accession>
<sequence>MRRNTQSDRLQDNLKRLKLTQAAEMLDTVVAQAEDEKGSYLSFLDQLLEEEVAAKEKRRVQTAMKTAGLPSAKTIEEYDFTFHPKLNKKEVMALFDLDFIGKQENVIFLGPPGCRQNPSGHIAGHQGLPSRFQGVLYHHGYVDEKAQGTPIPA</sequence>
<dbReference type="AlphaFoldDB" id="A0A5K7YGM1"/>
<dbReference type="InterPro" id="IPR002611">
    <property type="entry name" value="IstB_ATP-bd"/>
</dbReference>